<accession>A0A931E5L3</accession>
<dbReference type="AlphaFoldDB" id="A0A931E5L3"/>
<evidence type="ECO:0000313" key="2">
    <source>
        <dbReference type="EMBL" id="MBG9377478.1"/>
    </source>
</evidence>
<dbReference type="InterPro" id="IPR029044">
    <property type="entry name" value="Nucleotide-diphossugar_trans"/>
</dbReference>
<name>A0A931E5L3_9BACT</name>
<dbReference type="CDD" id="cd00761">
    <property type="entry name" value="Glyco_tranf_GTA_type"/>
    <property type="match status" value="1"/>
</dbReference>
<comment type="caution">
    <text evidence="2">The sequence shown here is derived from an EMBL/GenBank/DDBJ whole genome shotgun (WGS) entry which is preliminary data.</text>
</comment>
<dbReference type="Gene3D" id="3.90.550.10">
    <property type="entry name" value="Spore Coat Polysaccharide Biosynthesis Protein SpsA, Chain A"/>
    <property type="match status" value="1"/>
</dbReference>
<dbReference type="Proteomes" id="UP000628448">
    <property type="component" value="Unassembled WGS sequence"/>
</dbReference>
<evidence type="ECO:0000313" key="3">
    <source>
        <dbReference type="Proteomes" id="UP000628448"/>
    </source>
</evidence>
<organism evidence="2 3">
    <name type="scientific">Panacibacter microcysteis</name>
    <dbReference type="NCBI Taxonomy" id="2793269"/>
    <lineage>
        <taxon>Bacteria</taxon>
        <taxon>Pseudomonadati</taxon>
        <taxon>Bacteroidota</taxon>
        <taxon>Chitinophagia</taxon>
        <taxon>Chitinophagales</taxon>
        <taxon>Chitinophagaceae</taxon>
        <taxon>Panacibacter</taxon>
    </lineage>
</organism>
<gene>
    <name evidence="2" type="ORF">I5907_14635</name>
</gene>
<dbReference type="SUPFAM" id="SSF53448">
    <property type="entry name" value="Nucleotide-diphospho-sugar transferases"/>
    <property type="match status" value="1"/>
</dbReference>
<evidence type="ECO:0000259" key="1">
    <source>
        <dbReference type="Pfam" id="PF00535"/>
    </source>
</evidence>
<feature type="domain" description="Glycosyltransferase 2-like" evidence="1">
    <location>
        <begin position="5"/>
        <end position="127"/>
    </location>
</feature>
<dbReference type="Pfam" id="PF00535">
    <property type="entry name" value="Glycos_transf_2"/>
    <property type="match status" value="1"/>
</dbReference>
<protein>
    <submittedName>
        <fullName evidence="2">Glycosyltransferase family 2 protein</fullName>
    </submittedName>
</protein>
<keyword evidence="3" id="KW-1185">Reference proteome</keyword>
<reference evidence="2" key="1">
    <citation type="submission" date="2020-11" db="EMBL/GenBank/DDBJ databases">
        <title>Bacterial whole genome sequence for Panacibacter sp. DH6.</title>
        <authorList>
            <person name="Le V."/>
            <person name="Ko S."/>
            <person name="Ahn C.-Y."/>
            <person name="Oh H.-M."/>
        </authorList>
    </citation>
    <scope>NUCLEOTIDE SEQUENCE</scope>
    <source>
        <strain evidence="2">DH6</strain>
    </source>
</reference>
<dbReference type="RefSeq" id="WP_196991559.1">
    <property type="nucleotide sequence ID" value="NZ_JADWYR010000002.1"/>
</dbReference>
<dbReference type="InterPro" id="IPR001173">
    <property type="entry name" value="Glyco_trans_2-like"/>
</dbReference>
<dbReference type="PANTHER" id="PTHR43685:SF2">
    <property type="entry name" value="GLYCOSYLTRANSFERASE 2-LIKE DOMAIN-CONTAINING PROTEIN"/>
    <property type="match status" value="1"/>
</dbReference>
<dbReference type="InterPro" id="IPR050834">
    <property type="entry name" value="Glycosyltransf_2"/>
</dbReference>
<proteinExistence type="predicted"/>
<dbReference type="PANTHER" id="PTHR43685">
    <property type="entry name" value="GLYCOSYLTRANSFERASE"/>
    <property type="match status" value="1"/>
</dbReference>
<sequence>MIEISVVIPTCNRKARVISLLRNLSASTYPFKEVILVDSGEDRFAKEELDQFIPLNITYRNTAKSVCLQRNTGISLATTDWVFVCDDDIEVPLTYVEKIITHINNYPDACAISGVVLQQENGRWQSKYPVTSVVTLLWKYFFCQSIWGDIACNDTLLSRGIKKYYAARKNFITKAGWPVLTDFAGSYFHAPVYGLGASVIRRSFLLKFPYEEKLDKHGIGDNYGLSINLPAGSIHVLNNAYVYHHQEKINRLQKIPQHYRRVMALDYFRTTNKRLGFVKKRYLLWSVFGHMLLAAVHLERDMVLVNLKLILQIGSGKNIYAARK</sequence>
<dbReference type="EMBL" id="JADWYR010000002">
    <property type="protein sequence ID" value="MBG9377478.1"/>
    <property type="molecule type" value="Genomic_DNA"/>
</dbReference>